<evidence type="ECO:0000313" key="2">
    <source>
        <dbReference type="EMBL" id="SPF31538.1"/>
    </source>
</evidence>
<accession>A0A2U3JW24</accession>
<dbReference type="PANTHER" id="PTHR33169">
    <property type="entry name" value="PADR-FAMILY TRANSCRIPTIONAL REGULATOR"/>
    <property type="match status" value="1"/>
</dbReference>
<dbReference type="SUPFAM" id="SSF46785">
    <property type="entry name" value="Winged helix' DNA-binding domain"/>
    <property type="match status" value="1"/>
</dbReference>
<name>A0A2U3JW24_9FIRM</name>
<protein>
    <submittedName>
        <fullName evidence="2">PadR family transcripitonal regulator</fullName>
    </submittedName>
</protein>
<proteinExistence type="predicted"/>
<dbReference type="EMBL" id="OMOF01000004">
    <property type="protein sequence ID" value="SPF31538.1"/>
    <property type="molecule type" value="Genomic_DNA"/>
</dbReference>
<dbReference type="InterPro" id="IPR052509">
    <property type="entry name" value="Metal_resp_DNA-bind_regulator"/>
</dbReference>
<dbReference type="InterPro" id="IPR005149">
    <property type="entry name" value="Tscrpt_reg_PadR_N"/>
</dbReference>
<evidence type="ECO:0000259" key="1">
    <source>
        <dbReference type="Pfam" id="PF03551"/>
    </source>
</evidence>
<dbReference type="PANTHER" id="PTHR33169:SF14">
    <property type="entry name" value="TRANSCRIPTIONAL REGULATOR RV3488"/>
    <property type="match status" value="1"/>
</dbReference>
<gene>
    <name evidence="2" type="ORF">SBF1_1010025</name>
</gene>
<sequence length="114" mass="13469">MSKNFGRHTPAFLLLFLVDGPSYGASLLTRLQNDLPYCLSDSAIVYRSLQEMEKNSLVETNWEIRKTGQPRKWYTITPKGKLELEEYAEDIRRRHANLEFFQSYYRTITKEKES</sequence>
<dbReference type="InterPro" id="IPR036388">
    <property type="entry name" value="WH-like_DNA-bd_sf"/>
</dbReference>
<dbReference type="AlphaFoldDB" id="A0A2U3JW24"/>
<dbReference type="Pfam" id="PF03551">
    <property type="entry name" value="PadR"/>
    <property type="match status" value="1"/>
</dbReference>
<dbReference type="Gene3D" id="1.10.10.10">
    <property type="entry name" value="Winged helix-like DNA-binding domain superfamily/Winged helix DNA-binding domain"/>
    <property type="match status" value="1"/>
</dbReference>
<reference evidence="3" key="1">
    <citation type="submission" date="2018-02" db="EMBL/GenBank/DDBJ databases">
        <authorList>
            <person name="Hausmann B."/>
        </authorList>
    </citation>
    <scope>NUCLEOTIDE SEQUENCE [LARGE SCALE GENOMIC DNA]</scope>
    <source>
        <strain evidence="3">Peat soil MAG SbF1</strain>
    </source>
</reference>
<feature type="domain" description="Transcription regulator PadR N-terminal" evidence="1">
    <location>
        <begin position="13"/>
        <end position="86"/>
    </location>
</feature>
<dbReference type="OrthoDB" id="9808017at2"/>
<dbReference type="InterPro" id="IPR036390">
    <property type="entry name" value="WH_DNA-bd_sf"/>
</dbReference>
<evidence type="ECO:0000313" key="3">
    <source>
        <dbReference type="Proteomes" id="UP000238916"/>
    </source>
</evidence>
<dbReference type="Proteomes" id="UP000238916">
    <property type="component" value="Unassembled WGS sequence"/>
</dbReference>
<organism evidence="2 3">
    <name type="scientific">Candidatus Desulfosporosinus infrequens</name>
    <dbReference type="NCBI Taxonomy" id="2043169"/>
    <lineage>
        <taxon>Bacteria</taxon>
        <taxon>Bacillati</taxon>
        <taxon>Bacillota</taxon>
        <taxon>Clostridia</taxon>
        <taxon>Eubacteriales</taxon>
        <taxon>Desulfitobacteriaceae</taxon>
        <taxon>Desulfosporosinus</taxon>
    </lineage>
</organism>